<evidence type="ECO:0000313" key="2">
    <source>
        <dbReference type="Proteomes" id="UP001332243"/>
    </source>
</evidence>
<comment type="caution">
    <text evidence="1">The sequence shown here is derived from an EMBL/GenBank/DDBJ whole genome shotgun (WGS) entry which is preliminary data.</text>
</comment>
<dbReference type="RefSeq" id="WP_331217549.1">
    <property type="nucleotide sequence ID" value="NZ_JAZGQK010000030.1"/>
</dbReference>
<name>A0ABU7S256_9ACTN</name>
<sequence>MVAGLLTRSKGLDFAHWLRLQGITVSGSADIRRLRKSTKVEKAIAFGGRISDVADDHSEQTFRSHYAHGTTLRVIAGDVITTAQRRWLDAALAGPMVLDEEATRSLDDPGSAAALGLEPADIEALRTGELNMGVTDCSDPFASPVRPSRATLPGGAAALPGMPQRVRAAFEPQLLLFAEHLAHLALRLTPTRFHALWGQSRANLLEVLRSRTDAEPRDARRQIAEDGIVLQLPLASRAEFDA</sequence>
<keyword evidence="2" id="KW-1185">Reference proteome</keyword>
<dbReference type="Proteomes" id="UP001332243">
    <property type="component" value="Unassembled WGS sequence"/>
</dbReference>
<protein>
    <submittedName>
        <fullName evidence="1">Uncharacterized protein</fullName>
    </submittedName>
</protein>
<organism evidence="1 2">
    <name type="scientific">Plantactinospora sonchi</name>
    <dbReference type="NCBI Taxonomy" id="1544735"/>
    <lineage>
        <taxon>Bacteria</taxon>
        <taxon>Bacillati</taxon>
        <taxon>Actinomycetota</taxon>
        <taxon>Actinomycetes</taxon>
        <taxon>Micromonosporales</taxon>
        <taxon>Micromonosporaceae</taxon>
        <taxon>Plantactinospora</taxon>
    </lineage>
</organism>
<proteinExistence type="predicted"/>
<accession>A0ABU7S256</accession>
<dbReference type="EMBL" id="JAZGQK010000030">
    <property type="protein sequence ID" value="MEE6262611.1"/>
    <property type="molecule type" value="Genomic_DNA"/>
</dbReference>
<gene>
    <name evidence="1" type="ORF">V1633_29405</name>
</gene>
<evidence type="ECO:0000313" key="1">
    <source>
        <dbReference type="EMBL" id="MEE6262611.1"/>
    </source>
</evidence>
<reference evidence="1 2" key="1">
    <citation type="submission" date="2024-01" db="EMBL/GenBank/DDBJ databases">
        <title>Genome insights into Plantactinospora sonchi sp. nov.</title>
        <authorList>
            <person name="Wang L."/>
        </authorList>
    </citation>
    <scope>NUCLEOTIDE SEQUENCE [LARGE SCALE GENOMIC DNA]</scope>
    <source>
        <strain evidence="1 2">NEAU-QY2</strain>
    </source>
</reference>